<reference evidence="1 2" key="1">
    <citation type="journal article" date="2019" name="Sci. Rep.">
        <title>Orb-weaving spider Araneus ventricosus genome elucidates the spidroin gene catalogue.</title>
        <authorList>
            <person name="Kono N."/>
            <person name="Nakamura H."/>
            <person name="Ohtoshi R."/>
            <person name="Moran D.A.P."/>
            <person name="Shinohara A."/>
            <person name="Yoshida Y."/>
            <person name="Fujiwara M."/>
            <person name="Mori M."/>
            <person name="Tomita M."/>
            <person name="Arakawa K."/>
        </authorList>
    </citation>
    <scope>NUCLEOTIDE SEQUENCE [LARGE SCALE GENOMIC DNA]</scope>
</reference>
<comment type="caution">
    <text evidence="1">The sequence shown here is derived from an EMBL/GenBank/DDBJ whole genome shotgun (WGS) entry which is preliminary data.</text>
</comment>
<protein>
    <submittedName>
        <fullName evidence="1">Uncharacterized protein</fullName>
    </submittedName>
</protein>
<sequence>MTDSSAALFAALASCPQLALLQRIRSRTNWPTSHRGDRCPDMGRWASKAPMATRAPCGSPTQMICPWTLGISAVRGPREKIGTEEGKFVAFSKLLPGMGEMQIYLQEVN</sequence>
<keyword evidence="2" id="KW-1185">Reference proteome</keyword>
<organism evidence="1 2">
    <name type="scientific">Araneus ventricosus</name>
    <name type="common">Orbweaver spider</name>
    <name type="synonym">Epeira ventricosa</name>
    <dbReference type="NCBI Taxonomy" id="182803"/>
    <lineage>
        <taxon>Eukaryota</taxon>
        <taxon>Metazoa</taxon>
        <taxon>Ecdysozoa</taxon>
        <taxon>Arthropoda</taxon>
        <taxon>Chelicerata</taxon>
        <taxon>Arachnida</taxon>
        <taxon>Araneae</taxon>
        <taxon>Araneomorphae</taxon>
        <taxon>Entelegynae</taxon>
        <taxon>Araneoidea</taxon>
        <taxon>Araneidae</taxon>
        <taxon>Araneus</taxon>
    </lineage>
</organism>
<accession>A0A4Y2AFI4</accession>
<evidence type="ECO:0000313" key="2">
    <source>
        <dbReference type="Proteomes" id="UP000499080"/>
    </source>
</evidence>
<name>A0A4Y2AFI4_ARAVE</name>
<dbReference type="Proteomes" id="UP000499080">
    <property type="component" value="Unassembled WGS sequence"/>
</dbReference>
<dbReference type="EMBL" id="BGPR01000016">
    <property type="protein sequence ID" value="GBL78621.1"/>
    <property type="molecule type" value="Genomic_DNA"/>
</dbReference>
<evidence type="ECO:0000313" key="1">
    <source>
        <dbReference type="EMBL" id="GBL78621.1"/>
    </source>
</evidence>
<proteinExistence type="predicted"/>
<gene>
    <name evidence="1" type="ORF">AVEN_65207_1</name>
</gene>
<dbReference type="AlphaFoldDB" id="A0A4Y2AFI4"/>